<evidence type="ECO:0000256" key="5">
    <source>
        <dbReference type="ARBA" id="ARBA00023136"/>
    </source>
</evidence>
<evidence type="ECO:0008006" key="9">
    <source>
        <dbReference type="Google" id="ProtNLM"/>
    </source>
</evidence>
<evidence type="ECO:0000256" key="3">
    <source>
        <dbReference type="ARBA" id="ARBA00022692"/>
    </source>
</evidence>
<accession>W9XU56</accession>
<reference evidence="7 8" key="1">
    <citation type="submission" date="2013-03" db="EMBL/GenBank/DDBJ databases">
        <title>The Genome Sequence of Capronia epimyces CBS 606.96.</title>
        <authorList>
            <consortium name="The Broad Institute Genomics Platform"/>
            <person name="Cuomo C."/>
            <person name="de Hoog S."/>
            <person name="Gorbushina A."/>
            <person name="Walker B."/>
            <person name="Young S.K."/>
            <person name="Zeng Q."/>
            <person name="Gargeya S."/>
            <person name="Fitzgerald M."/>
            <person name="Haas B."/>
            <person name="Abouelleil A."/>
            <person name="Allen A.W."/>
            <person name="Alvarado L."/>
            <person name="Arachchi H.M."/>
            <person name="Berlin A.M."/>
            <person name="Chapman S.B."/>
            <person name="Gainer-Dewar J."/>
            <person name="Goldberg J."/>
            <person name="Griggs A."/>
            <person name="Gujja S."/>
            <person name="Hansen M."/>
            <person name="Howarth C."/>
            <person name="Imamovic A."/>
            <person name="Ireland A."/>
            <person name="Larimer J."/>
            <person name="McCowan C."/>
            <person name="Murphy C."/>
            <person name="Pearson M."/>
            <person name="Poon T.W."/>
            <person name="Priest M."/>
            <person name="Roberts A."/>
            <person name="Saif S."/>
            <person name="Shea T."/>
            <person name="Sisk P."/>
            <person name="Sykes S."/>
            <person name="Wortman J."/>
            <person name="Nusbaum C."/>
            <person name="Birren B."/>
        </authorList>
    </citation>
    <scope>NUCLEOTIDE SEQUENCE [LARGE SCALE GENOMIC DNA]</scope>
    <source>
        <strain evidence="7 8">CBS 606.96</strain>
    </source>
</reference>
<sequence>MSVEKTPDHLSKEQDLATFDTDLASFKEAQVTVVTEDEETPTEEEMATLRHISDSVTWVAIVLAFAEFAERASYYGCQGLFTNFVQRPLPKGGNGAGAVPAGSEQSAGALGLGLTTATAVLQSFNFLSFTIPILGGLVADVKLGRFKTICLGVGIGVIGHILLVIAALPTVIRSGHALAPFEISILIITLATGLIKANVAPLVLEQARPTRIRTLKSGERVILDKTLTLQSSMMIYYWSIYVGALLKLGTTYAEKRIGFWLGFLVPTIAFVLMIPCMAIIAKPVVVQPPTGSAVFDGFKVFGVIIKKGGLKGMLKGGDAFWNHGKPSVMAVEGTLEGKKAGWLNWDDEFVDDLRKTFSACKIFLFLPIFNLSDGGIWSLFVSMAGSMTSDGVPNDLLTALNPITIIVFSPILQFLLYPTLNRMGIHYPRVWRIVTGFLICTFGQIIGAIIQWRVYETSPCGWHATTCKTGVSPMSLWWVVPLYVLPSLAELFINVECYQLAIQVAPPRMKSVVFGILLFMTALSSAIILIISPSFKDPHLIRPFIGVACASFVSAILIAVFFRKADIENKAR</sequence>
<feature type="transmembrane region" description="Helical" evidence="6">
    <location>
        <begin position="183"/>
        <end position="204"/>
    </location>
</feature>
<dbReference type="Proteomes" id="UP000019478">
    <property type="component" value="Unassembled WGS sequence"/>
</dbReference>
<protein>
    <recommendedName>
        <fullName evidence="9">POT family proton-dependent oligopeptide transporter</fullName>
    </recommendedName>
</protein>
<keyword evidence="8" id="KW-1185">Reference proteome</keyword>
<keyword evidence="3 6" id="KW-0812">Transmembrane</keyword>
<evidence type="ECO:0000256" key="2">
    <source>
        <dbReference type="ARBA" id="ARBA00005982"/>
    </source>
</evidence>
<dbReference type="GO" id="GO:0022857">
    <property type="term" value="F:transmembrane transporter activity"/>
    <property type="evidence" value="ECO:0007669"/>
    <property type="project" value="InterPro"/>
</dbReference>
<feature type="transmembrane region" description="Helical" evidence="6">
    <location>
        <begin position="149"/>
        <end position="171"/>
    </location>
</feature>
<feature type="transmembrane region" description="Helical" evidence="6">
    <location>
        <begin position="430"/>
        <end position="455"/>
    </location>
</feature>
<dbReference type="RefSeq" id="XP_007733082.1">
    <property type="nucleotide sequence ID" value="XM_007734892.1"/>
</dbReference>
<dbReference type="OrthoDB" id="8904098at2759"/>
<feature type="transmembrane region" description="Helical" evidence="6">
    <location>
        <begin position="475"/>
        <end position="493"/>
    </location>
</feature>
<feature type="transmembrane region" description="Helical" evidence="6">
    <location>
        <begin position="541"/>
        <end position="562"/>
    </location>
</feature>
<dbReference type="HOGENOM" id="CLU_004790_4_3_1"/>
<organism evidence="7 8">
    <name type="scientific">Capronia epimyces CBS 606.96</name>
    <dbReference type="NCBI Taxonomy" id="1182542"/>
    <lineage>
        <taxon>Eukaryota</taxon>
        <taxon>Fungi</taxon>
        <taxon>Dikarya</taxon>
        <taxon>Ascomycota</taxon>
        <taxon>Pezizomycotina</taxon>
        <taxon>Eurotiomycetes</taxon>
        <taxon>Chaetothyriomycetidae</taxon>
        <taxon>Chaetothyriales</taxon>
        <taxon>Herpotrichiellaceae</taxon>
        <taxon>Capronia</taxon>
    </lineage>
</organism>
<dbReference type="Pfam" id="PF00854">
    <property type="entry name" value="PTR2"/>
    <property type="match status" value="1"/>
</dbReference>
<name>W9XU56_9EURO</name>
<evidence type="ECO:0000256" key="6">
    <source>
        <dbReference type="SAM" id="Phobius"/>
    </source>
</evidence>
<dbReference type="eggNOG" id="KOG1237">
    <property type="taxonomic scope" value="Eukaryota"/>
</dbReference>
<feature type="transmembrane region" description="Helical" evidence="6">
    <location>
        <begin position="235"/>
        <end position="253"/>
    </location>
</feature>
<dbReference type="GO" id="GO:0016020">
    <property type="term" value="C:membrane"/>
    <property type="evidence" value="ECO:0007669"/>
    <property type="project" value="UniProtKB-SubCell"/>
</dbReference>
<dbReference type="InterPro" id="IPR000109">
    <property type="entry name" value="POT_fam"/>
</dbReference>
<keyword evidence="5 6" id="KW-0472">Membrane</keyword>
<feature type="transmembrane region" description="Helical" evidence="6">
    <location>
        <begin position="513"/>
        <end position="535"/>
    </location>
</feature>
<proteinExistence type="inferred from homology"/>
<comment type="similarity">
    <text evidence="2">Belongs to the major facilitator superfamily. Proton-dependent oligopeptide transporter (POT/PTR) (TC 2.A.17) family.</text>
</comment>
<dbReference type="GeneID" id="19168882"/>
<feature type="transmembrane region" description="Helical" evidence="6">
    <location>
        <begin position="362"/>
        <end position="384"/>
    </location>
</feature>
<evidence type="ECO:0000256" key="4">
    <source>
        <dbReference type="ARBA" id="ARBA00022989"/>
    </source>
</evidence>
<dbReference type="PANTHER" id="PTHR11654">
    <property type="entry name" value="OLIGOPEPTIDE TRANSPORTER-RELATED"/>
    <property type="match status" value="1"/>
</dbReference>
<dbReference type="InterPro" id="IPR036259">
    <property type="entry name" value="MFS_trans_sf"/>
</dbReference>
<dbReference type="Gene3D" id="1.20.1250.20">
    <property type="entry name" value="MFS general substrate transporter like domains"/>
    <property type="match status" value="1"/>
</dbReference>
<gene>
    <name evidence="7" type="ORF">A1O3_04764</name>
</gene>
<comment type="caution">
    <text evidence="7">The sequence shown here is derived from an EMBL/GenBank/DDBJ whole genome shotgun (WGS) entry which is preliminary data.</text>
</comment>
<dbReference type="AlphaFoldDB" id="W9XU56"/>
<evidence type="ECO:0000256" key="1">
    <source>
        <dbReference type="ARBA" id="ARBA00004141"/>
    </source>
</evidence>
<evidence type="ECO:0000313" key="8">
    <source>
        <dbReference type="Proteomes" id="UP000019478"/>
    </source>
</evidence>
<evidence type="ECO:0000313" key="7">
    <source>
        <dbReference type="EMBL" id="EXJ84097.1"/>
    </source>
</evidence>
<feature type="transmembrane region" description="Helical" evidence="6">
    <location>
        <begin position="259"/>
        <end position="281"/>
    </location>
</feature>
<comment type="subcellular location">
    <subcellularLocation>
        <location evidence="1">Membrane</location>
        <topology evidence="1">Multi-pass membrane protein</topology>
    </subcellularLocation>
</comment>
<feature type="transmembrane region" description="Helical" evidence="6">
    <location>
        <begin position="396"/>
        <end position="418"/>
    </location>
</feature>
<dbReference type="EMBL" id="AMGY01000004">
    <property type="protein sequence ID" value="EXJ84097.1"/>
    <property type="molecule type" value="Genomic_DNA"/>
</dbReference>
<keyword evidence="4 6" id="KW-1133">Transmembrane helix</keyword>
<dbReference type="SUPFAM" id="SSF103473">
    <property type="entry name" value="MFS general substrate transporter"/>
    <property type="match status" value="1"/>
</dbReference>